<sequence>MRLECLVLEFGFLFSVPVVGVVKIRVNWRYTLTEEGLPLGIGVPHFPSSLIVS</sequence>
<keyword evidence="2" id="KW-1185">Reference proteome</keyword>
<name>A0A4D6L2Z6_VIGUN</name>
<dbReference type="AlphaFoldDB" id="A0A4D6L2Z6"/>
<evidence type="ECO:0000313" key="2">
    <source>
        <dbReference type="Proteomes" id="UP000501690"/>
    </source>
</evidence>
<dbReference type="EMBL" id="CP039346">
    <property type="protein sequence ID" value="QCD82846.1"/>
    <property type="molecule type" value="Genomic_DNA"/>
</dbReference>
<dbReference type="Proteomes" id="UP000501690">
    <property type="component" value="Linkage Group LG2"/>
</dbReference>
<reference evidence="1 2" key="1">
    <citation type="submission" date="2019-04" db="EMBL/GenBank/DDBJ databases">
        <title>An improved genome assembly and genetic linkage map for asparagus bean, Vigna unguiculata ssp. sesquipedialis.</title>
        <authorList>
            <person name="Xia Q."/>
            <person name="Zhang R."/>
            <person name="Dong Y."/>
        </authorList>
    </citation>
    <scope>NUCLEOTIDE SEQUENCE [LARGE SCALE GENOMIC DNA]</scope>
    <source>
        <tissue evidence="1">Leaf</tissue>
    </source>
</reference>
<gene>
    <name evidence="1" type="ORF">DEO72_LG2g3187</name>
</gene>
<evidence type="ECO:0000313" key="1">
    <source>
        <dbReference type="EMBL" id="QCD82846.1"/>
    </source>
</evidence>
<organism evidence="1 2">
    <name type="scientific">Vigna unguiculata</name>
    <name type="common">Cowpea</name>
    <dbReference type="NCBI Taxonomy" id="3917"/>
    <lineage>
        <taxon>Eukaryota</taxon>
        <taxon>Viridiplantae</taxon>
        <taxon>Streptophyta</taxon>
        <taxon>Embryophyta</taxon>
        <taxon>Tracheophyta</taxon>
        <taxon>Spermatophyta</taxon>
        <taxon>Magnoliopsida</taxon>
        <taxon>eudicotyledons</taxon>
        <taxon>Gunneridae</taxon>
        <taxon>Pentapetalae</taxon>
        <taxon>rosids</taxon>
        <taxon>fabids</taxon>
        <taxon>Fabales</taxon>
        <taxon>Fabaceae</taxon>
        <taxon>Papilionoideae</taxon>
        <taxon>50 kb inversion clade</taxon>
        <taxon>NPAAA clade</taxon>
        <taxon>indigoferoid/millettioid clade</taxon>
        <taxon>Phaseoleae</taxon>
        <taxon>Vigna</taxon>
    </lineage>
</organism>
<protein>
    <submittedName>
        <fullName evidence="1">Uncharacterized protein</fullName>
    </submittedName>
</protein>
<accession>A0A4D6L2Z6</accession>
<proteinExistence type="predicted"/>